<evidence type="ECO:0000256" key="11">
    <source>
        <dbReference type="ARBA" id="ARBA00022989"/>
    </source>
</evidence>
<feature type="domain" description="MRH" evidence="20">
    <location>
        <begin position="13"/>
        <end position="233"/>
    </location>
</feature>
<evidence type="ECO:0000256" key="17">
    <source>
        <dbReference type="ARBA" id="ARBA00023329"/>
    </source>
</evidence>
<evidence type="ECO:0000256" key="13">
    <source>
        <dbReference type="ARBA" id="ARBA00023034"/>
    </source>
</evidence>
<keyword evidence="10" id="KW-0653">Protein transport</keyword>
<dbReference type="Pfam" id="PF09451">
    <property type="entry name" value="ATG27"/>
    <property type="match status" value="1"/>
</dbReference>
<evidence type="ECO:0000313" key="22">
    <source>
        <dbReference type="Proteomes" id="UP000799776"/>
    </source>
</evidence>
<evidence type="ECO:0000256" key="19">
    <source>
        <dbReference type="SAM" id="Phobius"/>
    </source>
</evidence>
<evidence type="ECO:0000256" key="6">
    <source>
        <dbReference type="ARBA" id="ARBA00013776"/>
    </source>
</evidence>
<reference evidence="21" key="1">
    <citation type="journal article" date="2020" name="Stud. Mycol.">
        <title>101 Dothideomycetes genomes: a test case for predicting lifestyles and emergence of pathogens.</title>
        <authorList>
            <person name="Haridas S."/>
            <person name="Albert R."/>
            <person name="Binder M."/>
            <person name="Bloem J."/>
            <person name="Labutti K."/>
            <person name="Salamov A."/>
            <person name="Andreopoulos B."/>
            <person name="Baker S."/>
            <person name="Barry K."/>
            <person name="Bills G."/>
            <person name="Bluhm B."/>
            <person name="Cannon C."/>
            <person name="Castanera R."/>
            <person name="Culley D."/>
            <person name="Daum C."/>
            <person name="Ezra D."/>
            <person name="Gonzalez J."/>
            <person name="Henrissat B."/>
            <person name="Kuo A."/>
            <person name="Liang C."/>
            <person name="Lipzen A."/>
            <person name="Lutzoni F."/>
            <person name="Magnuson J."/>
            <person name="Mondo S."/>
            <person name="Nolan M."/>
            <person name="Ohm R."/>
            <person name="Pangilinan J."/>
            <person name="Park H.-J."/>
            <person name="Ramirez L."/>
            <person name="Alfaro M."/>
            <person name="Sun H."/>
            <person name="Tritt A."/>
            <person name="Yoshinaga Y."/>
            <person name="Zwiers L.-H."/>
            <person name="Turgeon B."/>
            <person name="Goodwin S."/>
            <person name="Spatafora J."/>
            <person name="Crous P."/>
            <person name="Grigoriev I."/>
        </authorList>
    </citation>
    <scope>NUCLEOTIDE SEQUENCE</scope>
    <source>
        <strain evidence="21">CBS 121410</strain>
    </source>
</reference>
<feature type="region of interest" description="Disordered" evidence="18">
    <location>
        <begin position="166"/>
        <end position="210"/>
    </location>
</feature>
<evidence type="ECO:0000256" key="12">
    <source>
        <dbReference type="ARBA" id="ARBA00023006"/>
    </source>
</evidence>
<dbReference type="GO" id="GO:0006914">
    <property type="term" value="P:autophagy"/>
    <property type="evidence" value="ECO:0007669"/>
    <property type="project" value="UniProtKB-KW"/>
</dbReference>
<comment type="subcellular location">
    <subcellularLocation>
        <location evidence="2">Cytoplasmic vesicle membrane</location>
        <topology evidence="2">Single-pass type I membrane protein</topology>
    </subcellularLocation>
    <subcellularLocation>
        <location evidence="4">Golgi apparatus membrane</location>
        <topology evidence="4">Single-pass type I membrane protein</topology>
    </subcellularLocation>
    <subcellularLocation>
        <location evidence="1">Mitochondrion membrane</location>
        <topology evidence="1">Single-pass membrane protein</topology>
    </subcellularLocation>
    <subcellularLocation>
        <location evidence="3">Preautophagosomal structure membrane</location>
        <topology evidence="3">Single-pass type I membrane protein</topology>
    </subcellularLocation>
</comment>
<dbReference type="PANTHER" id="PTHR15071">
    <property type="entry name" value="MANNOSE-6-PHOSPHATE RECEPTOR FAMILY MEMBER"/>
    <property type="match status" value="1"/>
</dbReference>
<dbReference type="InterPro" id="IPR018939">
    <property type="entry name" value="Autophagy-rel_prot_27"/>
</dbReference>
<keyword evidence="7" id="KW-0813">Transport</keyword>
<keyword evidence="13" id="KW-0333">Golgi apparatus</keyword>
<dbReference type="GO" id="GO:0030659">
    <property type="term" value="C:cytoplasmic vesicle membrane"/>
    <property type="evidence" value="ECO:0007669"/>
    <property type="project" value="UniProtKB-SubCell"/>
</dbReference>
<dbReference type="GO" id="GO:0000139">
    <property type="term" value="C:Golgi membrane"/>
    <property type="evidence" value="ECO:0007669"/>
    <property type="project" value="UniProtKB-SubCell"/>
</dbReference>
<evidence type="ECO:0000256" key="2">
    <source>
        <dbReference type="ARBA" id="ARBA00004358"/>
    </source>
</evidence>
<evidence type="ECO:0000256" key="7">
    <source>
        <dbReference type="ARBA" id="ARBA00022448"/>
    </source>
</evidence>
<feature type="compositionally biased region" description="Acidic residues" evidence="18">
    <location>
        <begin position="184"/>
        <end position="199"/>
    </location>
</feature>
<evidence type="ECO:0000259" key="20">
    <source>
        <dbReference type="PROSITE" id="PS51914"/>
    </source>
</evidence>
<name>A0A9P4HRL8_9PEZI</name>
<feature type="non-terminal residue" evidence="21">
    <location>
        <position position="1"/>
    </location>
</feature>
<keyword evidence="15 19" id="KW-0472">Membrane</keyword>
<dbReference type="EMBL" id="ML978747">
    <property type="protein sequence ID" value="KAF2084065.1"/>
    <property type="molecule type" value="Genomic_DNA"/>
</dbReference>
<dbReference type="GO" id="GO:0034045">
    <property type="term" value="C:phagophore assembly site membrane"/>
    <property type="evidence" value="ECO:0007669"/>
    <property type="project" value="UniProtKB-SubCell"/>
</dbReference>
<evidence type="ECO:0000256" key="3">
    <source>
        <dbReference type="ARBA" id="ARBA00004472"/>
    </source>
</evidence>
<dbReference type="SUPFAM" id="SSF50911">
    <property type="entry name" value="Mannose 6-phosphate receptor domain"/>
    <property type="match status" value="1"/>
</dbReference>
<keyword evidence="9" id="KW-0732">Signal</keyword>
<keyword evidence="22" id="KW-1185">Reference proteome</keyword>
<protein>
    <recommendedName>
        <fullName evidence="6">Autophagy-related protein 27</fullName>
    </recommendedName>
</protein>
<evidence type="ECO:0000256" key="10">
    <source>
        <dbReference type="ARBA" id="ARBA00022927"/>
    </source>
</evidence>
<dbReference type="Proteomes" id="UP000799776">
    <property type="component" value="Unassembled WGS sequence"/>
</dbReference>
<proteinExistence type="inferred from homology"/>
<keyword evidence="16" id="KW-1015">Disulfide bond</keyword>
<organism evidence="21 22">
    <name type="scientific">Saccharata proteae CBS 121410</name>
    <dbReference type="NCBI Taxonomy" id="1314787"/>
    <lineage>
        <taxon>Eukaryota</taxon>
        <taxon>Fungi</taxon>
        <taxon>Dikarya</taxon>
        <taxon>Ascomycota</taxon>
        <taxon>Pezizomycotina</taxon>
        <taxon>Dothideomycetes</taxon>
        <taxon>Dothideomycetes incertae sedis</taxon>
        <taxon>Botryosphaeriales</taxon>
        <taxon>Saccharataceae</taxon>
        <taxon>Saccharata</taxon>
    </lineage>
</organism>
<dbReference type="AlphaFoldDB" id="A0A9P4HRL8"/>
<keyword evidence="8 19" id="KW-0812">Transmembrane</keyword>
<keyword evidence="12" id="KW-0072">Autophagy</keyword>
<dbReference type="PROSITE" id="PS51914">
    <property type="entry name" value="MRH"/>
    <property type="match status" value="1"/>
</dbReference>
<dbReference type="PANTHER" id="PTHR15071:SF13">
    <property type="entry name" value="AUTOPHAGY-RELATED PROTEIN 27"/>
    <property type="match status" value="1"/>
</dbReference>
<gene>
    <name evidence="21" type="ORF">K490DRAFT_8191</name>
</gene>
<feature type="transmembrane region" description="Helical" evidence="19">
    <location>
        <begin position="253"/>
        <end position="275"/>
    </location>
</feature>
<dbReference type="GO" id="GO:0031966">
    <property type="term" value="C:mitochondrial membrane"/>
    <property type="evidence" value="ECO:0007669"/>
    <property type="project" value="UniProtKB-SubCell"/>
</dbReference>
<keyword evidence="14" id="KW-0496">Mitochondrion</keyword>
<comment type="similarity">
    <text evidence="5">Belongs to the ATG27 family.</text>
</comment>
<comment type="caution">
    <text evidence="21">The sequence shown here is derived from an EMBL/GenBank/DDBJ whole genome shotgun (WGS) entry which is preliminary data.</text>
</comment>
<dbReference type="InterPro" id="IPR009011">
    <property type="entry name" value="Man6P_isomerase_rcpt-bd_dom_sf"/>
</dbReference>
<dbReference type="Gene3D" id="2.70.130.10">
    <property type="entry name" value="Mannose-6-phosphate receptor binding domain"/>
    <property type="match status" value="1"/>
</dbReference>
<evidence type="ECO:0000256" key="15">
    <source>
        <dbReference type="ARBA" id="ARBA00023136"/>
    </source>
</evidence>
<keyword evidence="17" id="KW-0968">Cytoplasmic vesicle</keyword>
<dbReference type="InterPro" id="IPR044865">
    <property type="entry name" value="MRH_dom"/>
</dbReference>
<keyword evidence="11 19" id="KW-1133">Transmembrane helix</keyword>
<evidence type="ECO:0000256" key="1">
    <source>
        <dbReference type="ARBA" id="ARBA00004304"/>
    </source>
</evidence>
<evidence type="ECO:0000256" key="9">
    <source>
        <dbReference type="ARBA" id="ARBA00022729"/>
    </source>
</evidence>
<evidence type="ECO:0000313" key="21">
    <source>
        <dbReference type="EMBL" id="KAF2084065.1"/>
    </source>
</evidence>
<dbReference type="GO" id="GO:0015031">
    <property type="term" value="P:protein transport"/>
    <property type="evidence" value="ECO:0007669"/>
    <property type="project" value="UniProtKB-KW"/>
</dbReference>
<evidence type="ECO:0000256" key="18">
    <source>
        <dbReference type="SAM" id="MobiDB-lite"/>
    </source>
</evidence>
<evidence type="ECO:0000256" key="4">
    <source>
        <dbReference type="ARBA" id="ARBA00004614"/>
    </source>
</evidence>
<feature type="non-terminal residue" evidence="21">
    <location>
        <position position="324"/>
    </location>
</feature>
<evidence type="ECO:0000256" key="14">
    <source>
        <dbReference type="ARBA" id="ARBA00023128"/>
    </source>
</evidence>
<evidence type="ECO:0000256" key="8">
    <source>
        <dbReference type="ARBA" id="ARBA00022692"/>
    </source>
</evidence>
<sequence length="324" mass="36281">LLALPSLVSAVNLNCNDIIIDGQKFDLSPLDGPHAIHYIYESPPTTFNTTFMVDICKPLGKLKGVDKGYQCPVGTRVCATYYEYNHVENKEHISRVIPIAGDYTMSKHAGLDPKITRLKNSDSHADKDKEGLRIELHGGQYPFDSKKGTKEKAIIEFVCDRNRTGLENDEKDERETEERRHDDDSDDGDGDDDDYDPGENQDMSHSLTYQSYNNEDGIETLRLNWRTKYACEDASSSPGSGGGNGAKSDHWGFMTWLIIILFLLIATYLIFGSWLNYNRYGARGWDLVPHGDTIRDLPYIMKDIGRNVVGKLQGGGNRGGYSAV</sequence>
<accession>A0A9P4HRL8</accession>
<feature type="compositionally biased region" description="Basic and acidic residues" evidence="18">
    <location>
        <begin position="166"/>
        <end position="183"/>
    </location>
</feature>
<dbReference type="OrthoDB" id="29460at2759"/>
<evidence type="ECO:0000256" key="16">
    <source>
        <dbReference type="ARBA" id="ARBA00023157"/>
    </source>
</evidence>
<evidence type="ECO:0000256" key="5">
    <source>
        <dbReference type="ARBA" id="ARBA00005363"/>
    </source>
</evidence>